<gene>
    <name evidence="3" type="ORF">CfE428DRAFT_6334</name>
</gene>
<evidence type="ECO:0000256" key="2">
    <source>
        <dbReference type="SAM" id="SignalP"/>
    </source>
</evidence>
<feature type="region of interest" description="Disordered" evidence="1">
    <location>
        <begin position="353"/>
        <end position="387"/>
    </location>
</feature>
<proteinExistence type="predicted"/>
<comment type="caution">
    <text evidence="3">The sequence shown here is derived from an EMBL/GenBank/DDBJ whole genome shotgun (WGS) entry which is preliminary data.</text>
</comment>
<dbReference type="RefSeq" id="WP_006983652.1">
    <property type="nucleotide sequence ID" value="NZ_ABVL01000039.1"/>
</dbReference>
<dbReference type="InParanoid" id="B4DBP3"/>
<reference evidence="3 4" key="1">
    <citation type="journal article" date="2011" name="J. Bacteriol.">
        <title>Genome sequence of Chthoniobacter flavus Ellin428, an aerobic heterotrophic soil bacterium.</title>
        <authorList>
            <person name="Kant R."/>
            <person name="van Passel M.W."/>
            <person name="Palva A."/>
            <person name="Lucas S."/>
            <person name="Lapidus A."/>
            <person name="Glavina Del Rio T."/>
            <person name="Dalin E."/>
            <person name="Tice H."/>
            <person name="Bruce D."/>
            <person name="Goodwin L."/>
            <person name="Pitluck S."/>
            <person name="Larimer F.W."/>
            <person name="Land M.L."/>
            <person name="Hauser L."/>
            <person name="Sangwan P."/>
            <person name="de Vos W.M."/>
            <person name="Janssen P.H."/>
            <person name="Smidt H."/>
        </authorList>
    </citation>
    <scope>NUCLEOTIDE SEQUENCE [LARGE SCALE GENOMIC DNA]</scope>
    <source>
        <strain evidence="3 4">Ellin428</strain>
    </source>
</reference>
<dbReference type="STRING" id="497964.CfE428DRAFT_6334"/>
<feature type="compositionally biased region" description="Pro residues" evidence="1">
    <location>
        <begin position="362"/>
        <end position="376"/>
    </location>
</feature>
<feature type="chain" id="PRO_5002800684" evidence="2">
    <location>
        <begin position="27"/>
        <end position="387"/>
    </location>
</feature>
<keyword evidence="4" id="KW-1185">Reference proteome</keyword>
<evidence type="ECO:0000313" key="3">
    <source>
        <dbReference type="EMBL" id="EDY16145.1"/>
    </source>
</evidence>
<organism evidence="3 4">
    <name type="scientific">Chthoniobacter flavus Ellin428</name>
    <dbReference type="NCBI Taxonomy" id="497964"/>
    <lineage>
        <taxon>Bacteria</taxon>
        <taxon>Pseudomonadati</taxon>
        <taxon>Verrucomicrobiota</taxon>
        <taxon>Spartobacteria</taxon>
        <taxon>Chthoniobacterales</taxon>
        <taxon>Chthoniobacteraceae</taxon>
        <taxon>Chthoniobacter</taxon>
    </lineage>
</organism>
<dbReference type="eggNOG" id="ENOG502ZX54">
    <property type="taxonomic scope" value="Bacteria"/>
</dbReference>
<keyword evidence="2" id="KW-0732">Signal</keyword>
<evidence type="ECO:0000313" key="4">
    <source>
        <dbReference type="Proteomes" id="UP000005824"/>
    </source>
</evidence>
<dbReference type="EMBL" id="ABVL01000039">
    <property type="protein sequence ID" value="EDY16145.1"/>
    <property type="molecule type" value="Genomic_DNA"/>
</dbReference>
<name>B4DBP3_9BACT</name>
<evidence type="ECO:0000256" key="1">
    <source>
        <dbReference type="SAM" id="MobiDB-lite"/>
    </source>
</evidence>
<accession>B4DBP3</accession>
<feature type="region of interest" description="Disordered" evidence="1">
    <location>
        <begin position="167"/>
        <end position="192"/>
    </location>
</feature>
<dbReference type="Proteomes" id="UP000005824">
    <property type="component" value="Unassembled WGS sequence"/>
</dbReference>
<protein>
    <submittedName>
        <fullName evidence="3">Uncharacterized protein</fullName>
    </submittedName>
</protein>
<dbReference type="AlphaFoldDB" id="B4DBP3"/>
<feature type="compositionally biased region" description="Low complexity" evidence="1">
    <location>
        <begin position="377"/>
        <end position="387"/>
    </location>
</feature>
<sequence length="387" mass="42880">MQPRTPHFAFACFTAGLLAGSTLVRADQDLPPVDPSKMLKELHSLRDKQVVDVKAAKQSAIQQLTQAAGSIPAGVAFWETGVRATQMDGAGKENEQFRAWQNTEGEMYKERPVQNAVHLHLEWLLITVQRSNGATAKDLLPAILNYTKELAVDQAEMEAFVDAIKKEKEGTPGVKPRRGNPQQQDARADDEVRKMHDKILRTDLQKSMIVGWLKLDDAVSFDKWEMVPGAYDGIYKQIVQPELRAERDPRVFEYWDTKLKKEADSATKSRLAYEVERFNNQRRPELLWNRAQEYTYLGQKNRAVTEMFNLIKQFPLHPDASDWTAALEGVLAPTPPPDVAPAPINGIATPGVAPVTTAPVVTPLPPPVSVTPPASGPTPTALLPGAQ</sequence>
<feature type="signal peptide" evidence="2">
    <location>
        <begin position="1"/>
        <end position="26"/>
    </location>
</feature>